<gene>
    <name evidence="2" type="ORF">GCM10009839_04680</name>
</gene>
<feature type="transmembrane region" description="Helical" evidence="1">
    <location>
        <begin position="375"/>
        <end position="392"/>
    </location>
</feature>
<evidence type="ECO:0000256" key="1">
    <source>
        <dbReference type="SAM" id="Phobius"/>
    </source>
</evidence>
<keyword evidence="1" id="KW-1133">Transmembrane helix</keyword>
<keyword evidence="1" id="KW-0472">Membrane</keyword>
<name>A0ABP5F290_9ACTN</name>
<feature type="transmembrane region" description="Helical" evidence="1">
    <location>
        <begin position="184"/>
        <end position="211"/>
    </location>
</feature>
<evidence type="ECO:0000313" key="3">
    <source>
        <dbReference type="Proteomes" id="UP001500751"/>
    </source>
</evidence>
<proteinExistence type="predicted"/>
<feature type="transmembrane region" description="Helical" evidence="1">
    <location>
        <begin position="36"/>
        <end position="57"/>
    </location>
</feature>
<keyword evidence="3" id="KW-1185">Reference proteome</keyword>
<evidence type="ECO:0000313" key="2">
    <source>
        <dbReference type="EMBL" id="GAA2013098.1"/>
    </source>
</evidence>
<feature type="transmembrane region" description="Helical" evidence="1">
    <location>
        <begin position="98"/>
        <end position="117"/>
    </location>
</feature>
<dbReference type="Proteomes" id="UP001500751">
    <property type="component" value="Unassembled WGS sequence"/>
</dbReference>
<feature type="transmembrane region" description="Helical" evidence="1">
    <location>
        <begin position="312"/>
        <end position="335"/>
    </location>
</feature>
<feature type="transmembrane region" description="Helical" evidence="1">
    <location>
        <begin position="274"/>
        <end position="300"/>
    </location>
</feature>
<organism evidence="2 3">
    <name type="scientific">Catenulispora yoronensis</name>
    <dbReference type="NCBI Taxonomy" id="450799"/>
    <lineage>
        <taxon>Bacteria</taxon>
        <taxon>Bacillati</taxon>
        <taxon>Actinomycetota</taxon>
        <taxon>Actinomycetes</taxon>
        <taxon>Catenulisporales</taxon>
        <taxon>Catenulisporaceae</taxon>
        <taxon>Catenulispora</taxon>
    </lineage>
</organism>
<sequence>MTADVAQPPAEAHPGVHGMVRLIRQAAADPAARPTLLHRVVLVIATFSMFSTLIGASGPTVRFPALGIAVTAAICALVAVVVAAFTTRTMRWFGRAEMLLAVLAVVGLSLWMLANIFNFTAYRSDEEIFVQYSADLLRHGHNPYSADLMPAYAQYPSPFPTKLLDGTITHRLDYPALPTLLTTVLTMAVGTFHTVALLCTLALVLTVFVMFRLLPRGLRSLGALLISGVPVLATGAAGGLLFALVIPPLAFVAYRWQHIGERGRLTGMDLAKAAAVGAVVSTTQVGWFPIPFLFLGIYLCRRRDLGSRPARLITFKFMGVAAVTFLLINVPFIIWSPKDWLRGVFAPLTQHAVPEGEGLINLIQSLSLGSGNLSYYTYAGGLVMVGLLVAYWRHFDRLGTACFALPLIGLLFPTRSYWTYFIAYSAAWVVELLSNDPEPATAADAAAIEAEDDETADGGRPAAPPKPALLTPRLPWLTKSAAITAAAFLPAVIVFGAAVSSQQPLTLSLDNYQTSAQLGTVQTVTLTATNNSDETLSPHFMAIHNNGMVSATWNIVAGPEKLRPHSKAQYTVTAPSSSSMPLLLGGLKMQAVTDAPATVSYSKSLNTQPYVTVLVSETPVLPLLAPGASTVLTAKVQSAFGEPVERAGMRVCLDQAKFTNSSTDFDDAAISASPAGDSQRCGFTDKKGKVYFTVKSSGASADGGSHQYYFQSYGMQGSYGRFGYSTFLSVAWQ</sequence>
<protein>
    <submittedName>
        <fullName evidence="2">Uncharacterized protein</fullName>
    </submittedName>
</protein>
<keyword evidence="1" id="KW-0812">Transmembrane</keyword>
<dbReference type="RefSeq" id="WP_344663776.1">
    <property type="nucleotide sequence ID" value="NZ_BAAAQN010000002.1"/>
</dbReference>
<dbReference type="EMBL" id="BAAAQN010000002">
    <property type="protein sequence ID" value="GAA2013098.1"/>
    <property type="molecule type" value="Genomic_DNA"/>
</dbReference>
<feature type="transmembrane region" description="Helical" evidence="1">
    <location>
        <begin position="63"/>
        <end position="86"/>
    </location>
</feature>
<reference evidence="3" key="1">
    <citation type="journal article" date="2019" name="Int. J. Syst. Evol. Microbiol.">
        <title>The Global Catalogue of Microorganisms (GCM) 10K type strain sequencing project: providing services to taxonomists for standard genome sequencing and annotation.</title>
        <authorList>
            <consortium name="The Broad Institute Genomics Platform"/>
            <consortium name="The Broad Institute Genome Sequencing Center for Infectious Disease"/>
            <person name="Wu L."/>
            <person name="Ma J."/>
        </authorList>
    </citation>
    <scope>NUCLEOTIDE SEQUENCE [LARGE SCALE GENOMIC DNA]</scope>
    <source>
        <strain evidence="3">JCM 16014</strain>
    </source>
</reference>
<feature type="transmembrane region" description="Helical" evidence="1">
    <location>
        <begin position="223"/>
        <end position="254"/>
    </location>
</feature>
<accession>A0ABP5F290</accession>
<feature type="transmembrane region" description="Helical" evidence="1">
    <location>
        <begin position="404"/>
        <end position="430"/>
    </location>
</feature>
<comment type="caution">
    <text evidence="2">The sequence shown here is derived from an EMBL/GenBank/DDBJ whole genome shotgun (WGS) entry which is preliminary data.</text>
</comment>